<keyword evidence="1" id="KW-1133">Transmembrane helix</keyword>
<dbReference type="OMA" id="KCTSSHY"/>
<evidence type="ECO:0000313" key="3">
    <source>
        <dbReference type="EMBL" id="KPA77554.1"/>
    </source>
</evidence>
<dbReference type="RefSeq" id="XP_015655993.1">
    <property type="nucleotide sequence ID" value="XM_015805380.1"/>
</dbReference>
<dbReference type="PANTHER" id="PTHR48004">
    <property type="entry name" value="OS01G0149700 PROTEIN"/>
    <property type="match status" value="1"/>
</dbReference>
<dbReference type="Gene3D" id="3.80.10.10">
    <property type="entry name" value="Ribonuclease Inhibitor"/>
    <property type="match status" value="1"/>
</dbReference>
<dbReference type="InterPro" id="IPR032675">
    <property type="entry name" value="LRR_dom_sf"/>
</dbReference>
<keyword evidence="1" id="KW-0812">Transmembrane</keyword>
<dbReference type="AlphaFoldDB" id="A0A0N0DTT4"/>
<dbReference type="Proteomes" id="UP000037923">
    <property type="component" value="Unassembled WGS sequence"/>
</dbReference>
<evidence type="ECO:0000313" key="4">
    <source>
        <dbReference type="Proteomes" id="UP000037923"/>
    </source>
</evidence>
<dbReference type="EMBL" id="LGTL01000016">
    <property type="protein sequence ID" value="KPA77554.1"/>
    <property type="molecule type" value="Genomic_DNA"/>
</dbReference>
<protein>
    <submittedName>
        <fullName evidence="3">Surface antigen-like protein</fullName>
    </submittedName>
</protein>
<reference evidence="3 4" key="1">
    <citation type="submission" date="2015-07" db="EMBL/GenBank/DDBJ databases">
        <title>High-quality genome of monoxenous trypanosomatid Leptomonas pyrrhocoris.</title>
        <authorList>
            <person name="Flegontov P."/>
            <person name="Butenko A."/>
            <person name="Firsov S."/>
            <person name="Vlcek C."/>
            <person name="Logacheva M.D."/>
            <person name="Field M."/>
            <person name="Filatov D."/>
            <person name="Flegontova O."/>
            <person name="Gerasimov E."/>
            <person name="Jackson A.P."/>
            <person name="Kelly S."/>
            <person name="Opperdoes F."/>
            <person name="O'Reilly A."/>
            <person name="Votypka J."/>
            <person name="Yurchenko V."/>
            <person name="Lukes J."/>
        </authorList>
    </citation>
    <scope>NUCLEOTIDE SEQUENCE [LARGE SCALE GENOMIC DNA]</scope>
    <source>
        <strain evidence="3">H10</strain>
    </source>
</reference>
<dbReference type="OrthoDB" id="259927at2759"/>
<proteinExistence type="predicted"/>
<gene>
    <name evidence="3" type="ORF">ABB37_06930</name>
</gene>
<dbReference type="GeneID" id="26907216"/>
<keyword evidence="4" id="KW-1185">Reference proteome</keyword>
<keyword evidence="2" id="KW-0732">Signal</keyword>
<evidence type="ECO:0000256" key="1">
    <source>
        <dbReference type="SAM" id="Phobius"/>
    </source>
</evidence>
<dbReference type="SUPFAM" id="SSF52058">
    <property type="entry name" value="L domain-like"/>
    <property type="match status" value="1"/>
</dbReference>
<organism evidence="3 4">
    <name type="scientific">Leptomonas pyrrhocoris</name>
    <name type="common">Firebug parasite</name>
    <dbReference type="NCBI Taxonomy" id="157538"/>
    <lineage>
        <taxon>Eukaryota</taxon>
        <taxon>Discoba</taxon>
        <taxon>Euglenozoa</taxon>
        <taxon>Kinetoplastea</taxon>
        <taxon>Metakinetoplastina</taxon>
        <taxon>Trypanosomatida</taxon>
        <taxon>Trypanosomatidae</taxon>
        <taxon>Leishmaniinae</taxon>
        <taxon>Leptomonas</taxon>
    </lineage>
</organism>
<keyword evidence="1" id="KW-0472">Membrane</keyword>
<dbReference type="Pfam" id="PF00560">
    <property type="entry name" value="LRR_1"/>
    <property type="match status" value="1"/>
</dbReference>
<accession>A0A0N0DTT4</accession>
<dbReference type="InterPro" id="IPR001611">
    <property type="entry name" value="Leu-rich_rpt"/>
</dbReference>
<sequence>MTRIFRCVLLAPVVVLVLALLTSSVTADFTEARFRATYLFLSAFPYALPSLQSTWRAMEFCSWPGVACDNSSAITYVSVNLAGQNLQGRMPSVANEVTGYNLPVVSVDLSNNPGITGPFNDDWAALMYVTHIDLSYTHLQGSLPDSWNRMVNLATLKITYTFACKGLPNWNIASLRTVDLSHNRLRGVLASSWSNMTGLTSVDISGNDFCGCVPSTWSSSAVLTNAAAAVGNKVVASNCESANKCTSSHYMCTSAAAAPASVALLAGLLLSFLVAIAAL</sequence>
<feature type="signal peptide" evidence="2">
    <location>
        <begin position="1"/>
        <end position="27"/>
    </location>
</feature>
<dbReference type="InterPro" id="IPR052941">
    <property type="entry name" value="StomDev_PlantInt_Reg"/>
</dbReference>
<feature type="transmembrane region" description="Helical" evidence="1">
    <location>
        <begin position="256"/>
        <end position="278"/>
    </location>
</feature>
<feature type="chain" id="PRO_5005847012" evidence="2">
    <location>
        <begin position="28"/>
        <end position="279"/>
    </location>
</feature>
<dbReference type="VEuPathDB" id="TriTrypDB:LpyrH10_16_1120"/>
<name>A0A0N0DTT4_LEPPY</name>
<evidence type="ECO:0000256" key="2">
    <source>
        <dbReference type="SAM" id="SignalP"/>
    </source>
</evidence>
<comment type="caution">
    <text evidence="3">The sequence shown here is derived from an EMBL/GenBank/DDBJ whole genome shotgun (WGS) entry which is preliminary data.</text>
</comment>
<dbReference type="PANTHER" id="PTHR48004:SF59">
    <property type="entry name" value="LEUCINE-RICH REPEAT-CONTAINING N-TERMINAL PLANT-TYPE DOMAIN-CONTAINING PROTEIN"/>
    <property type="match status" value="1"/>
</dbReference>